<keyword evidence="3" id="KW-1185">Reference proteome</keyword>
<feature type="region of interest" description="Disordered" evidence="1">
    <location>
        <begin position="26"/>
        <end position="47"/>
    </location>
</feature>
<accession>A0ABS5E2Q7</accession>
<evidence type="ECO:0000313" key="3">
    <source>
        <dbReference type="Proteomes" id="UP000672097"/>
    </source>
</evidence>
<dbReference type="Proteomes" id="UP000672097">
    <property type="component" value="Unassembled WGS sequence"/>
</dbReference>
<evidence type="ECO:0000313" key="2">
    <source>
        <dbReference type="EMBL" id="MBQ0937695.1"/>
    </source>
</evidence>
<protein>
    <recommendedName>
        <fullName evidence="4">UspA domain-containing protein</fullName>
    </recommendedName>
</protein>
<organism evidence="2 3">
    <name type="scientific">Ideonella paludis</name>
    <dbReference type="NCBI Taxonomy" id="1233411"/>
    <lineage>
        <taxon>Bacteria</taxon>
        <taxon>Pseudomonadati</taxon>
        <taxon>Pseudomonadota</taxon>
        <taxon>Betaproteobacteria</taxon>
        <taxon>Burkholderiales</taxon>
        <taxon>Sphaerotilaceae</taxon>
        <taxon>Ideonella</taxon>
    </lineage>
</organism>
<reference evidence="2 3" key="1">
    <citation type="submission" date="2021-04" db="EMBL/GenBank/DDBJ databases">
        <title>The genome sequence of type strain Ideonella paludis KCTC 32238.</title>
        <authorList>
            <person name="Liu Y."/>
        </authorList>
    </citation>
    <scope>NUCLEOTIDE SEQUENCE [LARGE SCALE GENOMIC DNA]</scope>
    <source>
        <strain evidence="2 3">KCTC 32238</strain>
    </source>
</reference>
<evidence type="ECO:0000256" key="1">
    <source>
        <dbReference type="SAM" id="MobiDB-lite"/>
    </source>
</evidence>
<proteinExistence type="predicted"/>
<comment type="caution">
    <text evidence="2">The sequence shown here is derived from an EMBL/GenBank/DDBJ whole genome shotgun (WGS) entry which is preliminary data.</text>
</comment>
<gene>
    <name evidence="2" type="ORF">KAK11_20390</name>
</gene>
<name>A0ABS5E2Q7_9BURK</name>
<sequence length="47" mass="4849">MEDLAARSGAEVIVLCGPRAARGLLRRASANRGRPSGATRPTTAARS</sequence>
<evidence type="ECO:0008006" key="4">
    <source>
        <dbReference type="Google" id="ProtNLM"/>
    </source>
</evidence>
<dbReference type="EMBL" id="JAGQDG010000009">
    <property type="protein sequence ID" value="MBQ0937695.1"/>
    <property type="molecule type" value="Genomic_DNA"/>
</dbReference>